<dbReference type="Proteomes" id="UP000472266">
    <property type="component" value="Chromosome 21"/>
</dbReference>
<evidence type="ECO:0000256" key="1">
    <source>
        <dbReference type="ARBA" id="ARBA00006079"/>
    </source>
</evidence>
<evidence type="ECO:0000256" key="6">
    <source>
        <dbReference type="SAM" id="MobiDB-lite"/>
    </source>
</evidence>
<dbReference type="AlphaFoldDB" id="A0A672UQP4"/>
<dbReference type="GeneTree" id="ENSGT00940000164108"/>
<dbReference type="FunFam" id="1.20.5.170:FF:000025">
    <property type="entry name" value="nuclear factor interleukin-3-regulated protein-like"/>
    <property type="match status" value="1"/>
</dbReference>
<feature type="compositionally biased region" description="Basic residues" evidence="6">
    <location>
        <begin position="1"/>
        <end position="12"/>
    </location>
</feature>
<dbReference type="SMART" id="SM00338">
    <property type="entry name" value="BRLZ"/>
    <property type="match status" value="1"/>
</dbReference>
<reference evidence="8" key="2">
    <citation type="submission" date="2025-08" db="UniProtKB">
        <authorList>
            <consortium name="Ensembl"/>
        </authorList>
    </citation>
    <scope>IDENTIFICATION</scope>
</reference>
<accession>A0A672UQP4</accession>
<dbReference type="OMA" id="CCPAQKS"/>
<dbReference type="GO" id="GO:0003700">
    <property type="term" value="F:DNA-binding transcription factor activity"/>
    <property type="evidence" value="ECO:0007669"/>
    <property type="project" value="InterPro"/>
</dbReference>
<dbReference type="GO" id="GO:0007623">
    <property type="term" value="P:circadian rhythm"/>
    <property type="evidence" value="ECO:0007669"/>
    <property type="project" value="TreeGrafter"/>
</dbReference>
<dbReference type="SUPFAM" id="SSF57959">
    <property type="entry name" value="Leucine zipper domain"/>
    <property type="match status" value="1"/>
</dbReference>
<dbReference type="InterPro" id="IPR047229">
    <property type="entry name" value="NFIL3-like"/>
</dbReference>
<feature type="region of interest" description="Disordered" evidence="6">
    <location>
        <begin position="45"/>
        <end position="80"/>
    </location>
</feature>
<sequence length="374" mass="41633">EIKRGVKPKKKSDHNLSSNLPGNSPGFYAGHDVLKAKFLHGHVSSPSRRKREFMPDDKKDNMYWEKRRKNNEAAKRSRQKRRLNDFAMESQLAALSEENSILRTELLSLKLRFGLISPDTSTYQGHSLQDFLGVYFRGHRVASPHLEAEPFAGKSCFFARKSFVPNVLEPADLSCKTFGPSSNILGCDSKPGPMDTPGLQEPMRLDASFRSTVCSPFPSYYCPDRYTFHSPLSGSACFLCPSPSPAEVSKGSSTTVSDEDDEHLVPKTSPLQPCSLPCPSEDHLKGRSYAALPHKLRIKTKALSSLEESTTMNCSPLPQYIFMHRLVENCIACSTLLETRDDSGSSSSDPLESPICCSVAHRTILMLFVLHYSH</sequence>
<keyword evidence="2" id="KW-0805">Transcription regulation</keyword>
<comment type="similarity">
    <text evidence="1">Belongs to the bZIP family. NFIL3 subfamily.</text>
</comment>
<keyword evidence="4" id="KW-0804">Transcription</keyword>
<dbReference type="PROSITE" id="PS00036">
    <property type="entry name" value="BZIP_BASIC"/>
    <property type="match status" value="1"/>
</dbReference>
<feature type="region of interest" description="Disordered" evidence="6">
    <location>
        <begin position="1"/>
        <end position="24"/>
    </location>
</feature>
<evidence type="ECO:0000259" key="7">
    <source>
        <dbReference type="PROSITE" id="PS50217"/>
    </source>
</evidence>
<keyword evidence="9" id="KW-1185">Reference proteome</keyword>
<name>A0A672UQP4_STRHB</name>
<dbReference type="InterPro" id="IPR004827">
    <property type="entry name" value="bZIP"/>
</dbReference>
<dbReference type="GO" id="GO:0005634">
    <property type="term" value="C:nucleus"/>
    <property type="evidence" value="ECO:0007669"/>
    <property type="project" value="TreeGrafter"/>
</dbReference>
<protein>
    <submittedName>
        <fullName evidence="8">NFIL3 like basic leucine zipper</fullName>
    </submittedName>
</protein>
<dbReference type="Gene3D" id="1.20.5.170">
    <property type="match status" value="1"/>
</dbReference>
<dbReference type="CDD" id="cd14694">
    <property type="entry name" value="bZIP_NFIL3"/>
    <property type="match status" value="1"/>
</dbReference>
<dbReference type="PROSITE" id="PS50217">
    <property type="entry name" value="BZIP"/>
    <property type="match status" value="1"/>
</dbReference>
<evidence type="ECO:0000256" key="3">
    <source>
        <dbReference type="ARBA" id="ARBA00023125"/>
    </source>
</evidence>
<evidence type="ECO:0000256" key="5">
    <source>
        <dbReference type="ARBA" id="ARBA00023242"/>
    </source>
</evidence>
<evidence type="ECO:0000256" key="4">
    <source>
        <dbReference type="ARBA" id="ARBA00023163"/>
    </source>
</evidence>
<evidence type="ECO:0000313" key="9">
    <source>
        <dbReference type="Proteomes" id="UP000472266"/>
    </source>
</evidence>
<evidence type="ECO:0000313" key="8">
    <source>
        <dbReference type="Ensembl" id="ENSSHBP00005016488.1"/>
    </source>
</evidence>
<dbReference type="InterPro" id="IPR047106">
    <property type="entry name" value="NFIL3-like_bZIP"/>
</dbReference>
<dbReference type="Pfam" id="PF07716">
    <property type="entry name" value="bZIP_2"/>
    <property type="match status" value="1"/>
</dbReference>
<proteinExistence type="inferred from homology"/>
<feature type="compositionally biased region" description="Basic and acidic residues" evidence="6">
    <location>
        <begin position="52"/>
        <end position="75"/>
    </location>
</feature>
<reference evidence="8" key="3">
    <citation type="submission" date="2025-09" db="UniProtKB">
        <authorList>
            <consortium name="Ensembl"/>
        </authorList>
    </citation>
    <scope>IDENTIFICATION</scope>
</reference>
<dbReference type="InterPro" id="IPR046347">
    <property type="entry name" value="bZIP_sf"/>
</dbReference>
<dbReference type="GO" id="GO:0003677">
    <property type="term" value="F:DNA binding"/>
    <property type="evidence" value="ECO:0007669"/>
    <property type="project" value="UniProtKB-KW"/>
</dbReference>
<dbReference type="InParanoid" id="A0A672UQP4"/>
<feature type="domain" description="BZIP" evidence="7">
    <location>
        <begin position="60"/>
        <end position="110"/>
    </location>
</feature>
<organism evidence="8 9">
    <name type="scientific">Strigops habroptila</name>
    <name type="common">Kakapo</name>
    <dbReference type="NCBI Taxonomy" id="2489341"/>
    <lineage>
        <taxon>Eukaryota</taxon>
        <taxon>Metazoa</taxon>
        <taxon>Chordata</taxon>
        <taxon>Craniata</taxon>
        <taxon>Vertebrata</taxon>
        <taxon>Euteleostomi</taxon>
        <taxon>Archelosauria</taxon>
        <taxon>Archosauria</taxon>
        <taxon>Dinosauria</taxon>
        <taxon>Saurischia</taxon>
        <taxon>Theropoda</taxon>
        <taxon>Coelurosauria</taxon>
        <taxon>Aves</taxon>
        <taxon>Neognathae</taxon>
        <taxon>Neoaves</taxon>
        <taxon>Telluraves</taxon>
        <taxon>Australaves</taxon>
        <taxon>Psittaciformes</taxon>
        <taxon>Psittacidae</taxon>
        <taxon>Strigops</taxon>
    </lineage>
</organism>
<evidence type="ECO:0000256" key="2">
    <source>
        <dbReference type="ARBA" id="ARBA00023015"/>
    </source>
</evidence>
<reference evidence="8 9" key="1">
    <citation type="submission" date="2019-11" db="EMBL/GenBank/DDBJ databases">
        <title>Strigops habroptila (kakapo) genome, bStrHab1, primary haplotype, v2.</title>
        <authorList>
            <person name="Jarvis E.D."/>
            <person name="Howard J."/>
            <person name="Rhie A."/>
            <person name="Phillippy A."/>
            <person name="Korlach J."/>
            <person name="Digby A."/>
            <person name="Iorns D."/>
            <person name="Eason D."/>
            <person name="Robertson B."/>
            <person name="Raemaekers T."/>
            <person name="Howe K."/>
            <person name="Lewin H."/>
            <person name="Damas J."/>
            <person name="Hastie A."/>
            <person name="Tracey A."/>
            <person name="Chow W."/>
            <person name="Fedrigo O."/>
        </authorList>
    </citation>
    <scope>NUCLEOTIDE SEQUENCE [LARGE SCALE GENOMIC DNA]</scope>
</reference>
<dbReference type="Ensembl" id="ENSSHBT00005019743.1">
    <property type="protein sequence ID" value="ENSSHBP00005016488.1"/>
    <property type="gene ID" value="ENSSHBG00005014373.1"/>
</dbReference>
<keyword evidence="3" id="KW-0238">DNA-binding</keyword>
<dbReference type="PANTHER" id="PTHR15284:SF7">
    <property type="entry name" value="NFIL3 LIKE PROTEIN"/>
    <property type="match status" value="1"/>
</dbReference>
<keyword evidence="5" id="KW-0539">Nucleus</keyword>
<dbReference type="PANTHER" id="PTHR15284">
    <property type="entry name" value="NUCLEAR FACTOR INTERLEUKIN-3-REGULATED PROTEIN"/>
    <property type="match status" value="1"/>
</dbReference>